<dbReference type="InterPro" id="IPR010380">
    <property type="entry name" value="DUF975"/>
</dbReference>
<dbReference type="Pfam" id="PF06161">
    <property type="entry name" value="DUF975"/>
    <property type="match status" value="1"/>
</dbReference>
<dbReference type="PANTHER" id="PTHR40076">
    <property type="entry name" value="MEMBRANE PROTEIN-RELATED"/>
    <property type="match status" value="1"/>
</dbReference>
<evidence type="ECO:0008006" key="4">
    <source>
        <dbReference type="Google" id="ProtNLM"/>
    </source>
</evidence>
<evidence type="ECO:0000313" key="2">
    <source>
        <dbReference type="EMBL" id="OSP90459.1"/>
    </source>
</evidence>
<keyword evidence="1" id="KW-0812">Transmembrane</keyword>
<dbReference type="Proteomes" id="UP000193588">
    <property type="component" value="Unassembled WGS sequence"/>
</dbReference>
<dbReference type="AlphaFoldDB" id="A0A1X4JP08"/>
<organism evidence="2 3">
    <name type="scientific">Weissella cibaria</name>
    <dbReference type="NCBI Taxonomy" id="137591"/>
    <lineage>
        <taxon>Bacteria</taxon>
        <taxon>Bacillati</taxon>
        <taxon>Bacillota</taxon>
        <taxon>Bacilli</taxon>
        <taxon>Lactobacillales</taxon>
        <taxon>Lactobacillaceae</taxon>
        <taxon>Weissella</taxon>
    </lineage>
</organism>
<accession>A0A1X4JP08</accession>
<reference evidence="2 3" key="1">
    <citation type="submission" date="2017-04" db="EMBL/GenBank/DDBJ databases">
        <title>The genome sequence of Weissella cibaria isolated from wild Drosophila.</title>
        <authorList>
            <person name="Ricks N.J."/>
            <person name="Carroll C."/>
            <person name="Walters A."/>
            <person name="Newell P.D."/>
            <person name="Chaston J.M."/>
        </authorList>
    </citation>
    <scope>NUCLEOTIDE SEQUENCE [LARGE SCALE GENOMIC DNA]</scope>
    <source>
        <strain evidence="2 3">DmW_103</strain>
    </source>
</reference>
<evidence type="ECO:0000256" key="1">
    <source>
        <dbReference type="SAM" id="Phobius"/>
    </source>
</evidence>
<feature type="transmembrane region" description="Helical" evidence="1">
    <location>
        <begin position="21"/>
        <end position="42"/>
    </location>
</feature>
<dbReference type="EMBL" id="NDXJ01000002">
    <property type="protein sequence ID" value="OSP90459.1"/>
    <property type="molecule type" value="Genomic_DNA"/>
</dbReference>
<sequence length="248" mass="28327">MGMLSNYDLKMRARSRVKGPAFGISLKISLILILWQIVSTYWDGQRTPDPSSLGFGESVQYLFGMFTTSMVSEIIFGVFGLGTVWAFVEWRRSQEAPANPVQVSLKFWGRETLVDVVVLYGLRFLFTVLWTFLLIVPGIIKSFAYSQAGLIFAEDVKNGAKITSLSEYLTRSQDLMQGYKGRFFWLQLSFIGWWILVALTFGIAAIYVIPYYNATMAEFYMEVVRERRYGARRPAGDTEMPVDENDEL</sequence>
<dbReference type="PANTHER" id="PTHR40076:SF1">
    <property type="entry name" value="MEMBRANE PROTEIN"/>
    <property type="match status" value="1"/>
</dbReference>
<protein>
    <recommendedName>
        <fullName evidence="4">DUF975 family protein</fullName>
    </recommendedName>
</protein>
<comment type="caution">
    <text evidence="2">The sequence shown here is derived from an EMBL/GenBank/DDBJ whole genome shotgun (WGS) entry which is preliminary data.</text>
</comment>
<feature type="transmembrane region" description="Helical" evidence="1">
    <location>
        <begin position="62"/>
        <end position="88"/>
    </location>
</feature>
<name>A0A1X4JP08_9LACO</name>
<evidence type="ECO:0000313" key="3">
    <source>
        <dbReference type="Proteomes" id="UP000193588"/>
    </source>
</evidence>
<keyword evidence="1" id="KW-0472">Membrane</keyword>
<keyword evidence="1" id="KW-1133">Transmembrane helix</keyword>
<proteinExistence type="predicted"/>
<feature type="transmembrane region" description="Helical" evidence="1">
    <location>
        <begin position="116"/>
        <end position="140"/>
    </location>
</feature>
<gene>
    <name evidence="2" type="ORF">B9D04_01530</name>
</gene>
<feature type="transmembrane region" description="Helical" evidence="1">
    <location>
        <begin position="184"/>
        <end position="209"/>
    </location>
</feature>